<evidence type="ECO:0000256" key="1">
    <source>
        <dbReference type="SAM" id="SignalP"/>
    </source>
</evidence>
<protein>
    <submittedName>
        <fullName evidence="2">Uncharacterized protein</fullName>
    </submittedName>
</protein>
<dbReference type="AlphaFoldDB" id="A0A212D0Y5"/>
<gene>
    <name evidence="2" type="ORF">Celaphus_00003012</name>
</gene>
<feature type="non-terminal residue" evidence="2">
    <location>
        <position position="352"/>
    </location>
</feature>
<feature type="chain" id="PRO_5012804015" evidence="1">
    <location>
        <begin position="26"/>
        <end position="352"/>
    </location>
</feature>
<feature type="signal peptide" evidence="1">
    <location>
        <begin position="1"/>
        <end position="25"/>
    </location>
</feature>
<name>A0A212D0Y5_CEREH</name>
<accession>A0A212D0Y5</accession>
<dbReference type="PANTHER" id="PTHR11412">
    <property type="entry name" value="MACROGLOBULIN / COMPLEMENT"/>
    <property type="match status" value="1"/>
</dbReference>
<organism evidence="2 3">
    <name type="scientific">Cervus elaphus hippelaphus</name>
    <name type="common">European red deer</name>
    <dbReference type="NCBI Taxonomy" id="46360"/>
    <lineage>
        <taxon>Eukaryota</taxon>
        <taxon>Metazoa</taxon>
        <taxon>Chordata</taxon>
        <taxon>Craniata</taxon>
        <taxon>Vertebrata</taxon>
        <taxon>Euteleostomi</taxon>
        <taxon>Mammalia</taxon>
        <taxon>Eutheria</taxon>
        <taxon>Laurasiatheria</taxon>
        <taxon>Artiodactyla</taxon>
        <taxon>Ruminantia</taxon>
        <taxon>Pecora</taxon>
        <taxon>Cervidae</taxon>
        <taxon>Cervinae</taxon>
        <taxon>Cervus</taxon>
    </lineage>
</organism>
<dbReference type="PANTHER" id="PTHR11412:SF139">
    <property type="entry name" value="C3 AND PZP-LIKE ALPHA-2-MACROGLOBULIN DOMAIN-CONTAINING PROTEIN 8"/>
    <property type="match status" value="1"/>
</dbReference>
<comment type="caution">
    <text evidence="2">The sequence shown here is derived from an EMBL/GenBank/DDBJ whole genome shotgun (WGS) entry which is preliminary data.</text>
</comment>
<dbReference type="Proteomes" id="UP000242450">
    <property type="component" value="Chromosome 9"/>
</dbReference>
<sequence>MWGAQLGPLLRLLLLLLSPRDGVRAEQPQTSGYLIAAPSVFRSGVEEAISVTIFNSPREVMVQAQLVALGKAVAQSQGAIQDKGTIKLKVPTGLRGQALLKVWGHDWRVEEGPLFHNQTSVTVDSRGASVFIQTDKPVYRPKHRVLISIFTVTPDLRPTSEKDPRGSRMMEWRHLEPLCCVLPKFELLIDPPAYIRDLDTCETGTVQASHSALAEHDLCVSYLQIHGSQDFSICVKDMIPADVPEHFRGTISIWAMVTAADGSHQVAFDDSTPVQRQLVDIRYSKDTRKQFKPGLSYVGKVSPRHGAQQGLSRSQALCCLPPQLLPEDHCIRAELTPKDNIYTMESVSQGGL</sequence>
<dbReference type="Gene3D" id="2.60.40.1930">
    <property type="match status" value="1"/>
</dbReference>
<dbReference type="OrthoDB" id="2142040at2759"/>
<evidence type="ECO:0000313" key="3">
    <source>
        <dbReference type="Proteomes" id="UP000242450"/>
    </source>
</evidence>
<dbReference type="InterPro" id="IPR050473">
    <property type="entry name" value="A2M/Complement_sys"/>
</dbReference>
<keyword evidence="3" id="KW-1185">Reference proteome</keyword>
<keyword evidence="1" id="KW-0732">Signal</keyword>
<proteinExistence type="predicted"/>
<reference evidence="2 3" key="1">
    <citation type="journal article" date="2018" name="Mol. Genet. Genomics">
        <title>The red deer Cervus elaphus genome CerEla1.0: sequencing, annotating, genes, and chromosomes.</title>
        <authorList>
            <person name="Bana N.A."/>
            <person name="Nyiri A."/>
            <person name="Nagy J."/>
            <person name="Frank K."/>
            <person name="Nagy T."/>
            <person name="Steger V."/>
            <person name="Schiller M."/>
            <person name="Lakatos P."/>
            <person name="Sugar L."/>
            <person name="Horn P."/>
            <person name="Barta E."/>
            <person name="Orosz L."/>
        </authorList>
    </citation>
    <scope>NUCLEOTIDE SEQUENCE [LARGE SCALE GENOMIC DNA]</scope>
    <source>
        <strain evidence="2">Hungarian</strain>
    </source>
</reference>
<evidence type="ECO:0000313" key="2">
    <source>
        <dbReference type="EMBL" id="OWK11921.1"/>
    </source>
</evidence>
<dbReference type="EMBL" id="MKHE01000009">
    <property type="protein sequence ID" value="OWK11921.1"/>
    <property type="molecule type" value="Genomic_DNA"/>
</dbReference>